<organism evidence="2 3">
    <name type="scientific">Xenopus laevis</name>
    <name type="common">African clawed frog</name>
    <dbReference type="NCBI Taxonomy" id="8355"/>
    <lineage>
        <taxon>Eukaryota</taxon>
        <taxon>Metazoa</taxon>
        <taxon>Chordata</taxon>
        <taxon>Craniata</taxon>
        <taxon>Vertebrata</taxon>
        <taxon>Euteleostomi</taxon>
        <taxon>Amphibia</taxon>
        <taxon>Batrachia</taxon>
        <taxon>Anura</taxon>
        <taxon>Pipoidea</taxon>
        <taxon>Pipidae</taxon>
        <taxon>Xenopodinae</taxon>
        <taxon>Xenopus</taxon>
        <taxon>Xenopus</taxon>
    </lineage>
</organism>
<reference evidence="3" key="1">
    <citation type="journal article" date="2016" name="Nature">
        <title>Genome evolution in the allotetraploid frog Xenopus laevis.</title>
        <authorList>
            <person name="Session A.M."/>
            <person name="Uno Y."/>
            <person name="Kwon T."/>
            <person name="Chapman J.A."/>
            <person name="Toyoda A."/>
            <person name="Takahashi S."/>
            <person name="Fukui A."/>
            <person name="Hikosaka A."/>
            <person name="Suzuki A."/>
            <person name="Kondo M."/>
            <person name="van Heeringen S.J."/>
            <person name="Quigley I."/>
            <person name="Heinz S."/>
            <person name="Ogino H."/>
            <person name="Ochi H."/>
            <person name="Hellsten U."/>
            <person name="Lyons J.B."/>
            <person name="Simakov O."/>
            <person name="Putnam N."/>
            <person name="Stites J."/>
            <person name="Kuroki Y."/>
            <person name="Tanaka T."/>
            <person name="Michiue T."/>
            <person name="Watanabe M."/>
            <person name="Bogdanovic O."/>
            <person name="Lister R."/>
            <person name="Georgiou G."/>
            <person name="Paranjpe S.S."/>
            <person name="van Kruijsbergen I."/>
            <person name="Shu S."/>
            <person name="Carlson J."/>
            <person name="Kinoshita T."/>
            <person name="Ohta Y."/>
            <person name="Mawaribuchi S."/>
            <person name="Jenkins J."/>
            <person name="Grimwood J."/>
            <person name="Schmutz J."/>
            <person name="Mitros T."/>
            <person name="Mozaffari S.V."/>
            <person name="Suzuki Y."/>
            <person name="Haramoto Y."/>
            <person name="Yamamoto T.S."/>
            <person name="Takagi C."/>
            <person name="Heald R."/>
            <person name="Miller K."/>
            <person name="Haudenschild C."/>
            <person name="Kitzman J."/>
            <person name="Nakayama T."/>
            <person name="Izutsu Y."/>
            <person name="Robert J."/>
            <person name="Fortriede J."/>
            <person name="Burns K."/>
            <person name="Lotay V."/>
            <person name="Karimi K."/>
            <person name="Yasuoka Y."/>
            <person name="Dichmann D.S."/>
            <person name="Flajnik M.F."/>
            <person name="Houston D.W."/>
            <person name="Shendure J."/>
            <person name="DuPasquier L."/>
            <person name="Vize P.D."/>
            <person name="Zorn A.M."/>
            <person name="Ito M."/>
            <person name="Marcotte E.M."/>
            <person name="Wallingford J.B."/>
            <person name="Ito Y."/>
            <person name="Asashima M."/>
            <person name="Ueno N."/>
            <person name="Matsuda Y."/>
            <person name="Veenstra G.J."/>
            <person name="Fujiyama A."/>
            <person name="Harland R.M."/>
            <person name="Taira M."/>
            <person name="Rokhsar D.S."/>
        </authorList>
    </citation>
    <scope>NUCLEOTIDE SEQUENCE [LARGE SCALE GENOMIC DNA]</scope>
    <source>
        <strain evidence="3">J</strain>
    </source>
</reference>
<dbReference type="Proteomes" id="UP000694892">
    <property type="component" value="Chromosome 9_10L"/>
</dbReference>
<evidence type="ECO:0000313" key="2">
    <source>
        <dbReference type="EMBL" id="OCT62603.1"/>
    </source>
</evidence>
<evidence type="ECO:0000256" key="1">
    <source>
        <dbReference type="SAM" id="Phobius"/>
    </source>
</evidence>
<proteinExistence type="predicted"/>
<sequence length="90" mass="10284">MAIKLPQRTHLRVSHNVFRDTSVVALLCIIVSIHVCNCLIPPFVCKNNSLKRHVYSALNVFGMANFTITGKWSDKRMLPMSAFKNSFNQY</sequence>
<name>A0A974BXF3_XENLA</name>
<accession>A0A974BXF3</accession>
<keyword evidence="1" id="KW-0812">Transmembrane</keyword>
<feature type="transmembrane region" description="Helical" evidence="1">
    <location>
        <begin position="21"/>
        <end position="44"/>
    </location>
</feature>
<dbReference type="AlphaFoldDB" id="A0A974BXF3"/>
<keyword evidence="1" id="KW-0472">Membrane</keyword>
<dbReference type="EMBL" id="CM004482">
    <property type="protein sequence ID" value="OCT62603.1"/>
    <property type="molecule type" value="Genomic_DNA"/>
</dbReference>
<gene>
    <name evidence="2" type="ORF">XELAEV_18043687mg</name>
</gene>
<evidence type="ECO:0000313" key="3">
    <source>
        <dbReference type="Proteomes" id="UP000694892"/>
    </source>
</evidence>
<keyword evidence="1" id="KW-1133">Transmembrane helix</keyword>
<protein>
    <submittedName>
        <fullName evidence="2">Uncharacterized protein</fullName>
    </submittedName>
</protein>